<organism evidence="2 3">
    <name type="scientific">Clavelina lepadiformis</name>
    <name type="common">Light-bulb sea squirt</name>
    <name type="synonym">Ascidia lepadiformis</name>
    <dbReference type="NCBI Taxonomy" id="159417"/>
    <lineage>
        <taxon>Eukaryota</taxon>
        <taxon>Metazoa</taxon>
        <taxon>Chordata</taxon>
        <taxon>Tunicata</taxon>
        <taxon>Ascidiacea</taxon>
        <taxon>Aplousobranchia</taxon>
        <taxon>Clavelinidae</taxon>
        <taxon>Clavelina</taxon>
    </lineage>
</organism>
<reference evidence="2 3" key="1">
    <citation type="submission" date="2024-02" db="EMBL/GenBank/DDBJ databases">
        <authorList>
            <person name="Daric V."/>
            <person name="Darras S."/>
        </authorList>
    </citation>
    <scope>NUCLEOTIDE SEQUENCE [LARGE SCALE GENOMIC DNA]</scope>
</reference>
<dbReference type="EMBL" id="CAWYQH010000152">
    <property type="protein sequence ID" value="CAK8695967.1"/>
    <property type="molecule type" value="Genomic_DNA"/>
</dbReference>
<evidence type="ECO:0000313" key="2">
    <source>
        <dbReference type="EMBL" id="CAK8695967.1"/>
    </source>
</evidence>
<protein>
    <submittedName>
        <fullName evidence="2">Uncharacterized protein</fullName>
    </submittedName>
</protein>
<feature type="region of interest" description="Disordered" evidence="1">
    <location>
        <begin position="133"/>
        <end position="246"/>
    </location>
</feature>
<dbReference type="Proteomes" id="UP001642483">
    <property type="component" value="Unassembled WGS sequence"/>
</dbReference>
<name>A0ABP0GWK4_CLALP</name>
<evidence type="ECO:0000313" key="3">
    <source>
        <dbReference type="Proteomes" id="UP001642483"/>
    </source>
</evidence>
<feature type="compositionally biased region" description="Basic and acidic residues" evidence="1">
    <location>
        <begin position="208"/>
        <end position="222"/>
    </location>
</feature>
<feature type="compositionally biased region" description="Basic and acidic residues" evidence="1">
    <location>
        <begin position="165"/>
        <end position="199"/>
    </location>
</feature>
<accession>A0ABP0GWK4</accession>
<evidence type="ECO:0000256" key="1">
    <source>
        <dbReference type="SAM" id="MobiDB-lite"/>
    </source>
</evidence>
<proteinExistence type="predicted"/>
<sequence length="341" mass="38984">MVNIAVDRKNNAIRLADLLRKRPEVKSAIAHKDERIDLTIRWVPIDYPQRHLDEILAKFDIKGPAQLGVDKYGIKDGRRVYKVNKKTMERHQLPSYLYLGKIRCAVSYNGQISTCSYCTEQGHKFKEFPKRFQENTNNPVGQDLPMTTARNLESDEEGSSPSPSENHKEVSAHAETDEPRRAKERSGWRVERSRAKMEPPSESPEPDSDGRPSEWEESESRGNKRKNISGDSNEDKEKTEARRHRNGNRKFDFSSWALETSGDLACPCGNFLRIKKSKDPGNSLPDFKHPIYCEGCTALILRCNCTKFSVLHIKNRLKPFQCGTCECIYEPNPDDLNSTVN</sequence>
<keyword evidence="3" id="KW-1185">Reference proteome</keyword>
<gene>
    <name evidence="2" type="ORF">CVLEPA_LOCUS29165</name>
</gene>
<comment type="caution">
    <text evidence="2">The sequence shown here is derived from an EMBL/GenBank/DDBJ whole genome shotgun (WGS) entry which is preliminary data.</text>
</comment>